<name>A0A5C6RMW7_9BACT</name>
<dbReference type="SUPFAM" id="SSF52540">
    <property type="entry name" value="P-loop containing nucleoside triphosphate hydrolases"/>
    <property type="match status" value="1"/>
</dbReference>
<reference evidence="1 2" key="1">
    <citation type="submission" date="2019-08" db="EMBL/GenBank/DDBJ databases">
        <title>Genome of Phaeodactylibacter luteus.</title>
        <authorList>
            <person name="Bowman J.P."/>
        </authorList>
    </citation>
    <scope>NUCLEOTIDE SEQUENCE [LARGE SCALE GENOMIC DNA]</scope>
    <source>
        <strain evidence="1 2">KCTC 42180</strain>
    </source>
</reference>
<feature type="non-terminal residue" evidence="1">
    <location>
        <position position="239"/>
    </location>
</feature>
<organism evidence="1 2">
    <name type="scientific">Phaeodactylibacter luteus</name>
    <dbReference type="NCBI Taxonomy" id="1564516"/>
    <lineage>
        <taxon>Bacteria</taxon>
        <taxon>Pseudomonadati</taxon>
        <taxon>Bacteroidota</taxon>
        <taxon>Saprospiria</taxon>
        <taxon>Saprospirales</taxon>
        <taxon>Haliscomenobacteraceae</taxon>
        <taxon>Phaeodactylibacter</taxon>
    </lineage>
</organism>
<dbReference type="GO" id="GO:0016740">
    <property type="term" value="F:transferase activity"/>
    <property type="evidence" value="ECO:0007669"/>
    <property type="project" value="UniProtKB-KW"/>
</dbReference>
<evidence type="ECO:0000313" key="1">
    <source>
        <dbReference type="EMBL" id="TXB62990.1"/>
    </source>
</evidence>
<keyword evidence="2" id="KW-1185">Reference proteome</keyword>
<gene>
    <name evidence="1" type="ORF">FRY97_11660</name>
</gene>
<dbReference type="Pfam" id="PF13469">
    <property type="entry name" value="Sulfotransfer_3"/>
    <property type="match status" value="1"/>
</dbReference>
<dbReference type="Gene3D" id="3.40.50.300">
    <property type="entry name" value="P-loop containing nucleotide triphosphate hydrolases"/>
    <property type="match status" value="1"/>
</dbReference>
<dbReference type="AlphaFoldDB" id="A0A5C6RMW7"/>
<dbReference type="OrthoDB" id="1441538at2"/>
<evidence type="ECO:0000313" key="2">
    <source>
        <dbReference type="Proteomes" id="UP000321580"/>
    </source>
</evidence>
<protein>
    <submittedName>
        <fullName evidence="1">Sulfotransferase</fullName>
    </submittedName>
</protein>
<dbReference type="RefSeq" id="WP_147167710.1">
    <property type="nucleotide sequence ID" value="NZ_VOOR01000021.1"/>
</dbReference>
<proteinExistence type="predicted"/>
<dbReference type="Proteomes" id="UP000321580">
    <property type="component" value="Unassembled WGS sequence"/>
</dbReference>
<comment type="caution">
    <text evidence="1">The sequence shown here is derived from an EMBL/GenBank/DDBJ whole genome shotgun (WGS) entry which is preliminary data.</text>
</comment>
<sequence length="239" mass="28061">MGLPAQVFRYFRHLVSSPNPEALWVFGMQKSGTSVISALLAAKTGKSLQLDTKYLWEPFSKMVKNGELSVEELANKYSYDFSKEIIKEPSATFFIKHIDSFFELNQYVFIVRNPYDTIRSILNRLDLAGDQQKIEVEDVVPSWRYLYREMQGRDYIAVMARRWVQANYQPRWIESDRCVLVKYEDFNKEKEPFIEDLADVLGMPKKKDISHLLDKDFQPRGNSNVDLKVFFGKRNYDII</sequence>
<dbReference type="InterPro" id="IPR027417">
    <property type="entry name" value="P-loop_NTPase"/>
</dbReference>
<accession>A0A5C6RMW7</accession>
<dbReference type="EMBL" id="VOOR01000021">
    <property type="protein sequence ID" value="TXB62990.1"/>
    <property type="molecule type" value="Genomic_DNA"/>
</dbReference>
<keyword evidence="1" id="KW-0808">Transferase</keyword>